<accession>A0A8K0WQ97</accession>
<name>A0A8K0WQ97_9HYPO</name>
<sequence length="802" mass="88415">MRVPFTYIPGREKVAGLVPTTPSNTPNMPRGPPTPSPDRESQSARPSPRPRAALTCPTETLPDPQGAKAWVNDNPEHLLFNMGGTEALTDQHDFQPPSQDSHQGAWKPMYTPGSMQQEAICARRTFYVNLNGKETPRKYAIRGRNISMYVESHEPVSRTQALPIILIHGDHHTGQASHIQPLHLQIRAKTEQVWLTKPDGNPGWVSWFVKQGYHVYTCDLPPSGRSNFLNRTDFDIREPEDRVDPPPVSEVQKLYTAKNRASCPSSSTALPNQWPGTGHRGDPIFDSYYASLETVHLGRMERQTLAQDALRSLLDVAADVAPELVASIVAIAPDGPPCAVGFHEIEGRLDGKRIYKGDIIPGLGRRQYGLADIPLTYDPPAALDFDLDDESKTFKLDIEYSIPPGSNTPCMMQRPVERRYIGSPDEGYQEGPSVIRQLVNLGKIPHAVFTGQTSAQRTCDFAMADFMTRAGLPLTWLKLADLGIVGNGPLMFLEENSDLIAKHIHVWVQGNVMITADEVARLFSDSFQSNASSGMFNIPTCPLMTPGIPPTTAHLDMYWDFNMPFDVAQVQEKTMIDLETWCLGDPKVPFSNIETEVVPAEFTLEEPNSIQETLIALPDHQLTGQMGSLGQHTDEMPDFSDKFIFHDGIVSVHPGLNINFDLTGFEDGECSYEQPRQEGNIIAPDNGGQAITSSGHSIGSEGMDIVDPYATESDTEMAQPTENAPETPDAPGSTIPLYDNRSVKPELAHGAEPSQQDAPLASHIANFGDQYSRTEGNPPQDARIHQQVFVPDLSLPCRPSWL</sequence>
<dbReference type="EMBL" id="JAGPNK010000009">
    <property type="protein sequence ID" value="KAH7313502.1"/>
    <property type="molecule type" value="Genomic_DNA"/>
</dbReference>
<protein>
    <submittedName>
        <fullName evidence="2">Uncharacterized protein</fullName>
    </submittedName>
</protein>
<feature type="region of interest" description="Disordered" evidence="1">
    <location>
        <begin position="1"/>
        <end position="66"/>
    </location>
</feature>
<proteinExistence type="predicted"/>
<evidence type="ECO:0000256" key="1">
    <source>
        <dbReference type="SAM" id="MobiDB-lite"/>
    </source>
</evidence>
<gene>
    <name evidence="2" type="ORF">B0I35DRAFT_513162</name>
</gene>
<dbReference type="SUPFAM" id="SSF53474">
    <property type="entry name" value="alpha/beta-Hydrolases"/>
    <property type="match status" value="1"/>
</dbReference>
<feature type="region of interest" description="Disordered" evidence="1">
    <location>
        <begin position="713"/>
        <end position="782"/>
    </location>
</feature>
<dbReference type="OrthoDB" id="9978720at2759"/>
<reference evidence="2" key="1">
    <citation type="journal article" date="2021" name="Nat. Commun.">
        <title>Genetic determinants of endophytism in the Arabidopsis root mycobiome.</title>
        <authorList>
            <person name="Mesny F."/>
            <person name="Miyauchi S."/>
            <person name="Thiergart T."/>
            <person name="Pickel B."/>
            <person name="Atanasova L."/>
            <person name="Karlsson M."/>
            <person name="Huettel B."/>
            <person name="Barry K.W."/>
            <person name="Haridas S."/>
            <person name="Chen C."/>
            <person name="Bauer D."/>
            <person name="Andreopoulos W."/>
            <person name="Pangilinan J."/>
            <person name="LaButti K."/>
            <person name="Riley R."/>
            <person name="Lipzen A."/>
            <person name="Clum A."/>
            <person name="Drula E."/>
            <person name="Henrissat B."/>
            <person name="Kohler A."/>
            <person name="Grigoriev I.V."/>
            <person name="Martin F.M."/>
            <person name="Hacquard S."/>
        </authorList>
    </citation>
    <scope>NUCLEOTIDE SEQUENCE</scope>
    <source>
        <strain evidence="2">MPI-CAGE-CH-0235</strain>
    </source>
</reference>
<dbReference type="Proteomes" id="UP000813444">
    <property type="component" value="Unassembled WGS sequence"/>
</dbReference>
<evidence type="ECO:0000313" key="2">
    <source>
        <dbReference type="EMBL" id="KAH7313502.1"/>
    </source>
</evidence>
<comment type="caution">
    <text evidence="2">The sequence shown here is derived from an EMBL/GenBank/DDBJ whole genome shotgun (WGS) entry which is preliminary data.</text>
</comment>
<dbReference type="InterPro" id="IPR029058">
    <property type="entry name" value="AB_hydrolase_fold"/>
</dbReference>
<evidence type="ECO:0000313" key="3">
    <source>
        <dbReference type="Proteomes" id="UP000813444"/>
    </source>
</evidence>
<organism evidence="2 3">
    <name type="scientific">Stachybotrys elegans</name>
    <dbReference type="NCBI Taxonomy" id="80388"/>
    <lineage>
        <taxon>Eukaryota</taxon>
        <taxon>Fungi</taxon>
        <taxon>Dikarya</taxon>
        <taxon>Ascomycota</taxon>
        <taxon>Pezizomycotina</taxon>
        <taxon>Sordariomycetes</taxon>
        <taxon>Hypocreomycetidae</taxon>
        <taxon>Hypocreales</taxon>
        <taxon>Stachybotryaceae</taxon>
        <taxon>Stachybotrys</taxon>
    </lineage>
</organism>
<dbReference type="AlphaFoldDB" id="A0A8K0WQ97"/>
<keyword evidence="3" id="KW-1185">Reference proteome</keyword>
<dbReference type="Gene3D" id="3.40.50.1820">
    <property type="entry name" value="alpha/beta hydrolase"/>
    <property type="match status" value="2"/>
</dbReference>